<dbReference type="GO" id="GO:0046872">
    <property type="term" value="F:metal ion binding"/>
    <property type="evidence" value="ECO:0007669"/>
    <property type="project" value="InterPro"/>
</dbReference>
<proteinExistence type="predicted"/>
<keyword evidence="1" id="KW-0560">Oxidoreductase</keyword>
<evidence type="ECO:0000313" key="2">
    <source>
        <dbReference type="EMBL" id="EKC65788.1"/>
    </source>
</evidence>
<dbReference type="GO" id="GO:0016616">
    <property type="term" value="F:oxidoreductase activity, acting on the CH-OH group of donors, NAD or NADP as acceptor"/>
    <property type="evidence" value="ECO:0007669"/>
    <property type="project" value="InterPro"/>
</dbReference>
<reference evidence="2" key="1">
    <citation type="journal article" date="2013" name="Environ. Microbiol.">
        <title>Microbiota from the distal guts of lean and obese adolescents exhibit partial functional redundancy besides clear differences in community structure.</title>
        <authorList>
            <person name="Ferrer M."/>
            <person name="Ruiz A."/>
            <person name="Lanza F."/>
            <person name="Haange S.B."/>
            <person name="Oberbach A."/>
            <person name="Till H."/>
            <person name="Bargiela R."/>
            <person name="Campoy C."/>
            <person name="Segura M.T."/>
            <person name="Richter M."/>
            <person name="von Bergen M."/>
            <person name="Seifert J."/>
            <person name="Suarez A."/>
        </authorList>
    </citation>
    <scope>NUCLEOTIDE SEQUENCE</scope>
</reference>
<protein>
    <submittedName>
        <fullName evidence="2">Histidinol dehydrogenase, prokaryotic-type</fullName>
    </submittedName>
</protein>
<gene>
    <name evidence="2" type="ORF">OBE_06278</name>
</gene>
<organism evidence="2">
    <name type="scientific">human gut metagenome</name>
    <dbReference type="NCBI Taxonomy" id="408170"/>
    <lineage>
        <taxon>unclassified sequences</taxon>
        <taxon>metagenomes</taxon>
        <taxon>organismal metagenomes</taxon>
    </lineage>
</organism>
<dbReference type="Pfam" id="PF00815">
    <property type="entry name" value="Histidinol_dh"/>
    <property type="match status" value="1"/>
</dbReference>
<sequence>MISATIIVCKDISEAVDFANELAPEHLELAVRKP</sequence>
<name>K1T852_9ZZZZ</name>
<feature type="non-terminal residue" evidence="2">
    <location>
        <position position="34"/>
    </location>
</feature>
<dbReference type="AlphaFoldDB" id="K1T852"/>
<comment type="caution">
    <text evidence="2">The sequence shown here is derived from an EMBL/GenBank/DDBJ whole genome shotgun (WGS) entry which is preliminary data.</text>
</comment>
<dbReference type="GO" id="GO:0051287">
    <property type="term" value="F:NAD binding"/>
    <property type="evidence" value="ECO:0007669"/>
    <property type="project" value="InterPro"/>
</dbReference>
<accession>K1T852</accession>
<dbReference type="InterPro" id="IPR012131">
    <property type="entry name" value="Hstdl_DH"/>
</dbReference>
<dbReference type="EMBL" id="AJWZ01004312">
    <property type="protein sequence ID" value="EKC65788.1"/>
    <property type="molecule type" value="Genomic_DNA"/>
</dbReference>
<evidence type="ECO:0000256" key="1">
    <source>
        <dbReference type="ARBA" id="ARBA00023002"/>
    </source>
</evidence>
<dbReference type="Gene3D" id="3.40.50.1980">
    <property type="entry name" value="Nitrogenase molybdenum iron protein domain"/>
    <property type="match status" value="1"/>
</dbReference>